<accession>A0A9D4GTX1</accession>
<dbReference type="Proteomes" id="UP000828390">
    <property type="component" value="Unassembled WGS sequence"/>
</dbReference>
<evidence type="ECO:0000313" key="1">
    <source>
        <dbReference type="EMBL" id="KAH3822923.1"/>
    </source>
</evidence>
<dbReference type="AlphaFoldDB" id="A0A9D4GTX1"/>
<keyword evidence="2" id="KW-1185">Reference proteome</keyword>
<name>A0A9D4GTX1_DREPO</name>
<sequence length="74" mass="7969">MVWMFGRRVGKNDGDSGWGFVKLLGRFLADLLSRASRGWCLSRGVGPGPYAGAGFCALGTATRYSPSRLTDGRK</sequence>
<gene>
    <name evidence="1" type="ORF">DPMN_124717</name>
</gene>
<evidence type="ECO:0000313" key="2">
    <source>
        <dbReference type="Proteomes" id="UP000828390"/>
    </source>
</evidence>
<reference evidence="1" key="2">
    <citation type="submission" date="2020-11" db="EMBL/GenBank/DDBJ databases">
        <authorList>
            <person name="McCartney M.A."/>
            <person name="Auch B."/>
            <person name="Kono T."/>
            <person name="Mallez S."/>
            <person name="Becker A."/>
            <person name="Gohl D.M."/>
            <person name="Silverstein K.A.T."/>
            <person name="Koren S."/>
            <person name="Bechman K.B."/>
            <person name="Herman A."/>
            <person name="Abrahante J.E."/>
            <person name="Garbe J."/>
        </authorList>
    </citation>
    <scope>NUCLEOTIDE SEQUENCE</scope>
    <source>
        <strain evidence="1">Duluth1</strain>
        <tissue evidence="1">Whole animal</tissue>
    </source>
</reference>
<protein>
    <submittedName>
        <fullName evidence="1">Uncharacterized protein</fullName>
    </submittedName>
</protein>
<comment type="caution">
    <text evidence="1">The sequence shown here is derived from an EMBL/GenBank/DDBJ whole genome shotgun (WGS) entry which is preliminary data.</text>
</comment>
<organism evidence="1 2">
    <name type="scientific">Dreissena polymorpha</name>
    <name type="common">Zebra mussel</name>
    <name type="synonym">Mytilus polymorpha</name>
    <dbReference type="NCBI Taxonomy" id="45954"/>
    <lineage>
        <taxon>Eukaryota</taxon>
        <taxon>Metazoa</taxon>
        <taxon>Spiralia</taxon>
        <taxon>Lophotrochozoa</taxon>
        <taxon>Mollusca</taxon>
        <taxon>Bivalvia</taxon>
        <taxon>Autobranchia</taxon>
        <taxon>Heteroconchia</taxon>
        <taxon>Euheterodonta</taxon>
        <taxon>Imparidentia</taxon>
        <taxon>Neoheterodontei</taxon>
        <taxon>Myida</taxon>
        <taxon>Dreissenoidea</taxon>
        <taxon>Dreissenidae</taxon>
        <taxon>Dreissena</taxon>
    </lineage>
</organism>
<dbReference type="EMBL" id="JAIWYP010000005">
    <property type="protein sequence ID" value="KAH3822923.1"/>
    <property type="molecule type" value="Genomic_DNA"/>
</dbReference>
<reference evidence="1" key="1">
    <citation type="journal article" date="2019" name="bioRxiv">
        <title>The Genome of the Zebra Mussel, Dreissena polymorpha: A Resource for Invasive Species Research.</title>
        <authorList>
            <person name="McCartney M.A."/>
            <person name="Auch B."/>
            <person name="Kono T."/>
            <person name="Mallez S."/>
            <person name="Zhang Y."/>
            <person name="Obille A."/>
            <person name="Becker A."/>
            <person name="Abrahante J.E."/>
            <person name="Garbe J."/>
            <person name="Badalamenti J.P."/>
            <person name="Herman A."/>
            <person name="Mangelson H."/>
            <person name="Liachko I."/>
            <person name="Sullivan S."/>
            <person name="Sone E.D."/>
            <person name="Koren S."/>
            <person name="Silverstein K.A.T."/>
            <person name="Beckman K.B."/>
            <person name="Gohl D.M."/>
        </authorList>
    </citation>
    <scope>NUCLEOTIDE SEQUENCE</scope>
    <source>
        <strain evidence="1">Duluth1</strain>
        <tissue evidence="1">Whole animal</tissue>
    </source>
</reference>
<proteinExistence type="predicted"/>